<evidence type="ECO:0000256" key="1">
    <source>
        <dbReference type="SAM" id="SignalP"/>
    </source>
</evidence>
<dbReference type="AlphaFoldDB" id="A0AAW9R6N4"/>
<comment type="caution">
    <text evidence="2">The sequence shown here is derived from an EMBL/GenBank/DDBJ whole genome shotgun (WGS) entry which is preliminary data.</text>
</comment>
<keyword evidence="3" id="KW-1185">Reference proteome</keyword>
<dbReference type="Pfam" id="PF01297">
    <property type="entry name" value="ZnuA"/>
    <property type="match status" value="1"/>
</dbReference>
<dbReference type="RefSeq" id="WP_354695088.1">
    <property type="nucleotide sequence ID" value="NZ_JAZHOG010000005.1"/>
</dbReference>
<keyword evidence="1" id="KW-0732">Signal</keyword>
<protein>
    <submittedName>
        <fullName evidence="2">Zinc ABC transporter substrate-binding protein</fullName>
    </submittedName>
</protein>
<dbReference type="EMBL" id="JAZHOG010000005">
    <property type="protein sequence ID" value="MEJ8567764.1"/>
    <property type="molecule type" value="Genomic_DNA"/>
</dbReference>
<dbReference type="SUPFAM" id="SSF53807">
    <property type="entry name" value="Helical backbone' metal receptor"/>
    <property type="match status" value="1"/>
</dbReference>
<dbReference type="PANTHER" id="PTHR42953:SF2">
    <property type="entry name" value="ADHESION PROTEIN"/>
    <property type="match status" value="1"/>
</dbReference>
<feature type="chain" id="PRO_5043510953" evidence="1">
    <location>
        <begin position="24"/>
        <end position="304"/>
    </location>
</feature>
<proteinExistence type="predicted"/>
<dbReference type="Proteomes" id="UP001359886">
    <property type="component" value="Unassembled WGS sequence"/>
</dbReference>
<dbReference type="InterPro" id="IPR006127">
    <property type="entry name" value="ZnuA-like"/>
</dbReference>
<dbReference type="InterPro" id="IPR050492">
    <property type="entry name" value="Bact_metal-bind_prot9"/>
</dbReference>
<organism evidence="2 3">
    <name type="scientific">Elongatibacter sediminis</name>
    <dbReference type="NCBI Taxonomy" id="3119006"/>
    <lineage>
        <taxon>Bacteria</taxon>
        <taxon>Pseudomonadati</taxon>
        <taxon>Pseudomonadota</taxon>
        <taxon>Gammaproteobacteria</taxon>
        <taxon>Chromatiales</taxon>
        <taxon>Wenzhouxiangellaceae</taxon>
        <taxon>Elongatibacter</taxon>
    </lineage>
</organism>
<dbReference type="GO" id="GO:0046872">
    <property type="term" value="F:metal ion binding"/>
    <property type="evidence" value="ECO:0007669"/>
    <property type="project" value="InterPro"/>
</dbReference>
<dbReference type="GO" id="GO:0030001">
    <property type="term" value="P:metal ion transport"/>
    <property type="evidence" value="ECO:0007669"/>
    <property type="project" value="InterPro"/>
</dbReference>
<evidence type="ECO:0000313" key="3">
    <source>
        <dbReference type="Proteomes" id="UP001359886"/>
    </source>
</evidence>
<accession>A0AAW9R6N4</accession>
<name>A0AAW9R6N4_9GAMM</name>
<reference evidence="2 3" key="1">
    <citation type="submission" date="2024-02" db="EMBL/GenBank/DDBJ databases">
        <title>A novel Wenzhouxiangellaceae bacterium, isolated from coastal sediments.</title>
        <authorList>
            <person name="Du Z.-J."/>
            <person name="Ye Y.-Q."/>
            <person name="Zhang X.-Y."/>
        </authorList>
    </citation>
    <scope>NUCLEOTIDE SEQUENCE [LARGE SCALE GENOMIC DNA]</scope>
    <source>
        <strain evidence="2 3">CH-27</strain>
    </source>
</reference>
<evidence type="ECO:0000313" key="2">
    <source>
        <dbReference type="EMBL" id="MEJ8567764.1"/>
    </source>
</evidence>
<feature type="signal peptide" evidence="1">
    <location>
        <begin position="1"/>
        <end position="23"/>
    </location>
</feature>
<dbReference type="CDD" id="cd01145">
    <property type="entry name" value="TroA_c"/>
    <property type="match status" value="1"/>
</dbReference>
<dbReference type="PANTHER" id="PTHR42953">
    <property type="entry name" value="HIGH-AFFINITY ZINC UPTAKE SYSTEM PROTEIN ZNUA-RELATED"/>
    <property type="match status" value="1"/>
</dbReference>
<sequence>MIRASFMTFVLGAGIMLCGPVHAALSVFTCEPEWASLAEELGGKKVSARSATHGRQDPHYIQARPSLIASVRRADLVICTGAQLEIGWLPALLGKANNPDVLPGKDGMFEASSFVRKLEVPDRVDRSQGDVHVQGNPHIQMDPRNIRTVAVRLAERLSRVDPENADFYADRLQTFLARWDESVAGWEERAKALDGKRVVAHHKSFPYLEAWLGLNEVATLEPLPGIPPTSSHLAELLEMLGTDGSGADLIIHEAYQNPRPSEWLSGKTGIPAVLLPTTVGGSDEATDLFSLFDDMIDRLLRAVQ</sequence>
<gene>
    <name evidence="2" type="ORF">V3330_09020</name>
</gene>
<dbReference type="Gene3D" id="3.40.50.1980">
    <property type="entry name" value="Nitrogenase molybdenum iron protein domain"/>
    <property type="match status" value="2"/>
</dbReference>